<reference evidence="1 2" key="1">
    <citation type="submission" date="2017-05" db="EMBL/GenBank/DDBJ databases">
        <title>Biotechnological potential of actinobacteria isolated from South African environments.</title>
        <authorList>
            <person name="Le Roes-Hill M."/>
            <person name="Prins A."/>
            <person name="Durrell K.A."/>
        </authorList>
    </citation>
    <scope>NUCLEOTIDE SEQUENCE [LARGE SCALE GENOMIC DNA]</scope>
    <source>
        <strain evidence="1">M26</strain>
    </source>
</reference>
<gene>
    <name evidence="1" type="ORF">CA984_03640</name>
</gene>
<dbReference type="AlphaFoldDB" id="A0A243RVV8"/>
<accession>A0A243RVV8</accession>
<dbReference type="Proteomes" id="UP000194761">
    <property type="component" value="Unassembled WGS sequence"/>
</dbReference>
<evidence type="ECO:0000313" key="2">
    <source>
        <dbReference type="Proteomes" id="UP000194761"/>
    </source>
</evidence>
<comment type="caution">
    <text evidence="1">The sequence shown here is derived from an EMBL/GenBank/DDBJ whole genome shotgun (WGS) entry which is preliminary data.</text>
</comment>
<protein>
    <submittedName>
        <fullName evidence="1">Uncharacterized protein</fullName>
    </submittedName>
</protein>
<name>A0A243RVV8_9ACTN</name>
<evidence type="ECO:0000313" key="1">
    <source>
        <dbReference type="EMBL" id="OUC99312.1"/>
    </source>
</evidence>
<dbReference type="EMBL" id="NGFP01000009">
    <property type="protein sequence ID" value="OUC99312.1"/>
    <property type="molecule type" value="Genomic_DNA"/>
</dbReference>
<organism evidence="1 2">
    <name type="scientific">Streptosporangium minutum</name>
    <dbReference type="NCBI Taxonomy" id="569862"/>
    <lineage>
        <taxon>Bacteria</taxon>
        <taxon>Bacillati</taxon>
        <taxon>Actinomycetota</taxon>
        <taxon>Actinomycetes</taxon>
        <taxon>Streptosporangiales</taxon>
        <taxon>Streptosporangiaceae</taxon>
        <taxon>Streptosporangium</taxon>
    </lineage>
</organism>
<sequence length="151" mass="16198">MFAPVDIIQGTSFPMPRLLFDAGADEARMWKTSAVSYGSGAWTIEVIWYAVNATSGVVRWEIAVAAVTPETDSQDIETKAFATAVTVDDTHLGTTSKRLHKATFTVSGANLDGVAADDDVRIRLRRIGSNVADTLANDAAVTEVRLSYSDS</sequence>
<keyword evidence="2" id="KW-1185">Reference proteome</keyword>
<proteinExistence type="predicted"/>